<keyword evidence="3" id="KW-1185">Reference proteome</keyword>
<organism evidence="2 3">
    <name type="scientific">Petrolisthes cinctipes</name>
    <name type="common">Flat porcelain crab</name>
    <dbReference type="NCBI Taxonomy" id="88211"/>
    <lineage>
        <taxon>Eukaryota</taxon>
        <taxon>Metazoa</taxon>
        <taxon>Ecdysozoa</taxon>
        <taxon>Arthropoda</taxon>
        <taxon>Crustacea</taxon>
        <taxon>Multicrustacea</taxon>
        <taxon>Malacostraca</taxon>
        <taxon>Eumalacostraca</taxon>
        <taxon>Eucarida</taxon>
        <taxon>Decapoda</taxon>
        <taxon>Pleocyemata</taxon>
        <taxon>Anomura</taxon>
        <taxon>Galatheoidea</taxon>
        <taxon>Porcellanidae</taxon>
        <taxon>Petrolisthes</taxon>
    </lineage>
</organism>
<sequence>MKVGQQLTPSPVPEEDIERLSRSSRHPSSDPIPSPRRPSDLSPSAISCTSASPSRHPDIQTQDHSEDESTRMRSTRHMQPLIAQRRAVKWMTTATATCRRRRRRRRRWRRWTSQKTRCRERMASQDAVDSNPPPSNGWKLKCKNKILVADVKQPILGVNFLRKYDLLVDTKRQRLNQGPYNKYIQVVTQALLKSPTCARSHRKTTSRNFQH</sequence>
<protein>
    <submittedName>
        <fullName evidence="2">Uncharacterized protein</fullName>
    </submittedName>
</protein>
<evidence type="ECO:0000256" key="1">
    <source>
        <dbReference type="SAM" id="MobiDB-lite"/>
    </source>
</evidence>
<reference evidence="2" key="1">
    <citation type="submission" date="2023-10" db="EMBL/GenBank/DDBJ databases">
        <title>Genome assemblies of two species of porcelain crab, Petrolisthes cinctipes and Petrolisthes manimaculis (Anomura: Porcellanidae).</title>
        <authorList>
            <person name="Angst P."/>
        </authorList>
    </citation>
    <scope>NUCLEOTIDE SEQUENCE</scope>
    <source>
        <strain evidence="2">PB745_01</strain>
        <tissue evidence="2">Gill</tissue>
    </source>
</reference>
<accession>A0AAE1L240</accession>
<name>A0AAE1L240_PETCI</name>
<evidence type="ECO:0000313" key="2">
    <source>
        <dbReference type="EMBL" id="KAK3892808.1"/>
    </source>
</evidence>
<dbReference type="AlphaFoldDB" id="A0AAE1L240"/>
<evidence type="ECO:0000313" key="3">
    <source>
        <dbReference type="Proteomes" id="UP001286313"/>
    </source>
</evidence>
<feature type="region of interest" description="Disordered" evidence="1">
    <location>
        <begin position="1"/>
        <end position="81"/>
    </location>
</feature>
<gene>
    <name evidence="2" type="ORF">Pcinc_003396</name>
</gene>
<feature type="compositionally biased region" description="Basic and acidic residues" evidence="1">
    <location>
        <begin position="55"/>
        <end position="71"/>
    </location>
</feature>
<proteinExistence type="predicted"/>
<dbReference type="Proteomes" id="UP001286313">
    <property type="component" value="Unassembled WGS sequence"/>
</dbReference>
<comment type="caution">
    <text evidence="2">The sequence shown here is derived from an EMBL/GenBank/DDBJ whole genome shotgun (WGS) entry which is preliminary data.</text>
</comment>
<dbReference type="EMBL" id="JAWQEG010000247">
    <property type="protein sequence ID" value="KAK3892808.1"/>
    <property type="molecule type" value="Genomic_DNA"/>
</dbReference>